<comment type="caution">
    <text evidence="4">The sequence shown here is derived from an EMBL/GenBank/DDBJ whole genome shotgun (WGS) entry which is preliminary data.</text>
</comment>
<dbReference type="Proteomes" id="UP001189429">
    <property type="component" value="Unassembled WGS sequence"/>
</dbReference>
<protein>
    <recommendedName>
        <fullName evidence="6">Transmembrane protein</fullName>
    </recommendedName>
</protein>
<feature type="chain" id="PRO_5047160249" description="Transmembrane protein" evidence="3">
    <location>
        <begin position="21"/>
        <end position="243"/>
    </location>
</feature>
<organism evidence="4 5">
    <name type="scientific">Prorocentrum cordatum</name>
    <dbReference type="NCBI Taxonomy" id="2364126"/>
    <lineage>
        <taxon>Eukaryota</taxon>
        <taxon>Sar</taxon>
        <taxon>Alveolata</taxon>
        <taxon>Dinophyceae</taxon>
        <taxon>Prorocentrales</taxon>
        <taxon>Prorocentraceae</taxon>
        <taxon>Prorocentrum</taxon>
    </lineage>
</organism>
<evidence type="ECO:0000313" key="5">
    <source>
        <dbReference type="Proteomes" id="UP001189429"/>
    </source>
</evidence>
<feature type="region of interest" description="Disordered" evidence="1">
    <location>
        <begin position="20"/>
        <end position="51"/>
    </location>
</feature>
<evidence type="ECO:0000313" key="4">
    <source>
        <dbReference type="EMBL" id="CAK0891474.1"/>
    </source>
</evidence>
<evidence type="ECO:0000256" key="2">
    <source>
        <dbReference type="SAM" id="Phobius"/>
    </source>
</evidence>
<dbReference type="EMBL" id="CAUYUJ010019482">
    <property type="protein sequence ID" value="CAK0891474.1"/>
    <property type="molecule type" value="Genomic_DNA"/>
</dbReference>
<evidence type="ECO:0000256" key="3">
    <source>
        <dbReference type="SAM" id="SignalP"/>
    </source>
</evidence>
<evidence type="ECO:0000256" key="1">
    <source>
        <dbReference type="SAM" id="MobiDB-lite"/>
    </source>
</evidence>
<sequence>MKARGALCLALLLAALGTRADDADGDDDDLDLDDLDEDEGPSPAPPVEDFDLGIPEEDRRKMMASCWQHTLNRVQLRGEELKAAVEQMVAARREQGLSSDQAMNTLLFGWMMACYMNIDGDGVRKVTPSDTQSLENDIFGQRSDRPQQVNQASRRQWQLLESIIKEQQERAGSSSSSPMGSAGSPAGGQGSFTYVLVVFAVLFGLGALVVLKLVRADQSVQAEKEAKKAEKAEKKLSKKAKMK</sequence>
<feature type="compositionally biased region" description="Acidic residues" evidence="1">
    <location>
        <begin position="23"/>
        <end position="40"/>
    </location>
</feature>
<keyword evidence="3" id="KW-0732">Signal</keyword>
<keyword evidence="5" id="KW-1185">Reference proteome</keyword>
<feature type="transmembrane region" description="Helical" evidence="2">
    <location>
        <begin position="192"/>
        <end position="214"/>
    </location>
</feature>
<keyword evidence="2" id="KW-0472">Membrane</keyword>
<feature type="signal peptide" evidence="3">
    <location>
        <begin position="1"/>
        <end position="20"/>
    </location>
</feature>
<feature type="compositionally biased region" description="Basic and acidic residues" evidence="1">
    <location>
        <begin position="222"/>
        <end position="235"/>
    </location>
</feature>
<accession>A0ABN9WX49</accession>
<gene>
    <name evidence="4" type="ORF">PCOR1329_LOCUS71419</name>
</gene>
<name>A0ABN9WX49_9DINO</name>
<evidence type="ECO:0008006" key="6">
    <source>
        <dbReference type="Google" id="ProtNLM"/>
    </source>
</evidence>
<proteinExistence type="predicted"/>
<reference evidence="4" key="1">
    <citation type="submission" date="2023-10" db="EMBL/GenBank/DDBJ databases">
        <authorList>
            <person name="Chen Y."/>
            <person name="Shah S."/>
            <person name="Dougan E. K."/>
            <person name="Thang M."/>
            <person name="Chan C."/>
        </authorList>
    </citation>
    <scope>NUCLEOTIDE SEQUENCE [LARGE SCALE GENOMIC DNA]</scope>
</reference>
<keyword evidence="2" id="KW-0812">Transmembrane</keyword>
<feature type="region of interest" description="Disordered" evidence="1">
    <location>
        <begin position="222"/>
        <end position="243"/>
    </location>
</feature>
<keyword evidence="2" id="KW-1133">Transmembrane helix</keyword>